<dbReference type="PROSITE" id="PS50850">
    <property type="entry name" value="MFS"/>
    <property type="match status" value="1"/>
</dbReference>
<feature type="transmembrane region" description="Helical" evidence="8">
    <location>
        <begin position="332"/>
        <end position="351"/>
    </location>
</feature>
<evidence type="ECO:0000313" key="11">
    <source>
        <dbReference type="Proteomes" id="UP001642482"/>
    </source>
</evidence>
<name>A0ABP0B4T9_9PEZI</name>
<evidence type="ECO:0000259" key="9">
    <source>
        <dbReference type="PROSITE" id="PS50850"/>
    </source>
</evidence>
<keyword evidence="3 7" id="KW-0813">Transport</keyword>
<evidence type="ECO:0000256" key="7">
    <source>
        <dbReference type="RuleBase" id="RU003346"/>
    </source>
</evidence>
<feature type="transmembrane region" description="Helical" evidence="8">
    <location>
        <begin position="399"/>
        <end position="418"/>
    </location>
</feature>
<dbReference type="PROSITE" id="PS00217">
    <property type="entry name" value="SUGAR_TRANSPORT_2"/>
    <property type="match status" value="1"/>
</dbReference>
<evidence type="ECO:0000256" key="5">
    <source>
        <dbReference type="ARBA" id="ARBA00022989"/>
    </source>
</evidence>
<reference evidence="10 11" key="1">
    <citation type="submission" date="2024-01" db="EMBL/GenBank/DDBJ databases">
        <authorList>
            <person name="Allen C."/>
            <person name="Tagirdzhanova G."/>
        </authorList>
    </citation>
    <scope>NUCLEOTIDE SEQUENCE [LARGE SCALE GENOMIC DNA]</scope>
</reference>
<dbReference type="InterPro" id="IPR003663">
    <property type="entry name" value="Sugar/inositol_transpt"/>
</dbReference>
<organism evidence="10 11">
    <name type="scientific">Sporothrix eucalyptigena</name>
    <dbReference type="NCBI Taxonomy" id="1812306"/>
    <lineage>
        <taxon>Eukaryota</taxon>
        <taxon>Fungi</taxon>
        <taxon>Dikarya</taxon>
        <taxon>Ascomycota</taxon>
        <taxon>Pezizomycotina</taxon>
        <taxon>Sordariomycetes</taxon>
        <taxon>Sordariomycetidae</taxon>
        <taxon>Ophiostomatales</taxon>
        <taxon>Ophiostomataceae</taxon>
        <taxon>Sporothrix</taxon>
    </lineage>
</organism>
<dbReference type="Gene3D" id="1.20.1250.20">
    <property type="entry name" value="MFS general substrate transporter like domains"/>
    <property type="match status" value="1"/>
</dbReference>
<evidence type="ECO:0000256" key="1">
    <source>
        <dbReference type="ARBA" id="ARBA00004141"/>
    </source>
</evidence>
<evidence type="ECO:0000256" key="6">
    <source>
        <dbReference type="ARBA" id="ARBA00023136"/>
    </source>
</evidence>
<feature type="transmembrane region" description="Helical" evidence="8">
    <location>
        <begin position="176"/>
        <end position="193"/>
    </location>
</feature>
<protein>
    <recommendedName>
        <fullName evidence="9">Major facilitator superfamily (MFS) profile domain-containing protein</fullName>
    </recommendedName>
</protein>
<feature type="transmembrane region" description="Helical" evidence="8">
    <location>
        <begin position="302"/>
        <end position="320"/>
    </location>
</feature>
<feature type="transmembrane region" description="Helical" evidence="8">
    <location>
        <begin position="430"/>
        <end position="449"/>
    </location>
</feature>
<proteinExistence type="inferred from homology"/>
<keyword evidence="6 8" id="KW-0472">Membrane</keyword>
<feature type="transmembrane region" description="Helical" evidence="8">
    <location>
        <begin position="7"/>
        <end position="32"/>
    </location>
</feature>
<evidence type="ECO:0000256" key="2">
    <source>
        <dbReference type="ARBA" id="ARBA00010992"/>
    </source>
</evidence>
<gene>
    <name evidence="10" type="ORF">SEUCBS140593_002232</name>
</gene>
<feature type="transmembrane region" description="Helical" evidence="8">
    <location>
        <begin position="261"/>
        <end position="282"/>
    </location>
</feature>
<feature type="transmembrane region" description="Helical" evidence="8">
    <location>
        <begin position="141"/>
        <end position="161"/>
    </location>
</feature>
<dbReference type="Proteomes" id="UP001642482">
    <property type="component" value="Unassembled WGS sequence"/>
</dbReference>
<dbReference type="PROSITE" id="PS00216">
    <property type="entry name" value="SUGAR_TRANSPORT_1"/>
    <property type="match status" value="1"/>
</dbReference>
<feature type="transmembrane region" description="Helical" evidence="8">
    <location>
        <begin position="363"/>
        <end position="387"/>
    </location>
</feature>
<feature type="transmembrane region" description="Helical" evidence="8">
    <location>
        <begin position="107"/>
        <end position="129"/>
    </location>
</feature>
<comment type="subcellular location">
    <subcellularLocation>
        <location evidence="1">Membrane</location>
        <topology evidence="1">Multi-pass membrane protein</topology>
    </subcellularLocation>
</comment>
<evidence type="ECO:0000256" key="4">
    <source>
        <dbReference type="ARBA" id="ARBA00022692"/>
    </source>
</evidence>
<dbReference type="Pfam" id="PF00083">
    <property type="entry name" value="Sugar_tr"/>
    <property type="match status" value="1"/>
</dbReference>
<dbReference type="PANTHER" id="PTHR48022:SF11">
    <property type="entry name" value="MONOSACCHARIDE TRANSPORTER (HXT8), PUTATIVE (AFU_ORTHOLOGUE AFUA_2G08120)-RELATED"/>
    <property type="match status" value="1"/>
</dbReference>
<comment type="caution">
    <text evidence="10">The sequence shown here is derived from an EMBL/GenBank/DDBJ whole genome shotgun (WGS) entry which is preliminary data.</text>
</comment>
<keyword evidence="4 8" id="KW-0812">Transmembrane</keyword>
<dbReference type="InterPro" id="IPR036259">
    <property type="entry name" value="MFS_trans_sf"/>
</dbReference>
<dbReference type="InterPro" id="IPR005828">
    <property type="entry name" value="MFS_sugar_transport-like"/>
</dbReference>
<feature type="transmembrane region" description="Helical" evidence="8">
    <location>
        <begin position="83"/>
        <end position="101"/>
    </location>
</feature>
<evidence type="ECO:0000256" key="3">
    <source>
        <dbReference type="ARBA" id="ARBA00022448"/>
    </source>
</evidence>
<feature type="domain" description="Major facilitator superfamily (MFS) profile" evidence="9">
    <location>
        <begin position="10"/>
        <end position="454"/>
    </location>
</feature>
<dbReference type="EMBL" id="CAWUHD010000014">
    <property type="protein sequence ID" value="CAK7214588.1"/>
    <property type="molecule type" value="Genomic_DNA"/>
</dbReference>
<sequence length="500" mass="54027">MKPRARLLLCVCAIALGGAIVGIDTGLIATTINQDSFNSYMFPPGTTNASSLLGAIVSLGNAGNVIGSLILGFSLEKLGRKRTVAVATFFTIIGAVMQTAANGVALMIVGRLVAGIAVGMLNGGLPVYISELAVASERGRLVGIFGMMIAIGFCIANWIGYGCSYATGNTAWRLELAMQIPVAVVLLVLTFWIPESPRWLAEKERFEEFQTTLRRLYGDQDEGALARTAVEIREQIAFEQSTRTNTGFGHALLELFNKKNIYRTAIATAVLQVGVLSGSLAIQNYQSLLYSALGYTGKRSLLISGLYGLMGVAGQIINLLGVSDRWSRVRTMWIGCAVLACMLAILTALSAEYGDGQNANGARAGVAAIFLYSAIYAVFFNSTLFTIAAEMFPLHLRGYGVGFSVMCQGISSIWLSQITPYAFDAINWKYYFVFIGCLIGLGLFYFFFLQETNQVSLEQIAGRYGDETITVDKAHLEQVELGEAGPERTATVNRTEDVFE</sequence>
<dbReference type="InterPro" id="IPR050360">
    <property type="entry name" value="MFS_Sugar_Transporters"/>
</dbReference>
<feature type="transmembrane region" description="Helical" evidence="8">
    <location>
        <begin position="52"/>
        <end position="71"/>
    </location>
</feature>
<comment type="similarity">
    <text evidence="2 7">Belongs to the major facilitator superfamily. Sugar transporter (TC 2.A.1.1) family.</text>
</comment>
<dbReference type="SUPFAM" id="SSF103473">
    <property type="entry name" value="MFS general substrate transporter"/>
    <property type="match status" value="1"/>
</dbReference>
<dbReference type="InterPro" id="IPR020846">
    <property type="entry name" value="MFS_dom"/>
</dbReference>
<evidence type="ECO:0000256" key="8">
    <source>
        <dbReference type="SAM" id="Phobius"/>
    </source>
</evidence>
<dbReference type="PRINTS" id="PR00171">
    <property type="entry name" value="SUGRTRNSPORT"/>
</dbReference>
<accession>A0ABP0B4T9</accession>
<keyword evidence="11" id="KW-1185">Reference proteome</keyword>
<keyword evidence="5 8" id="KW-1133">Transmembrane helix</keyword>
<evidence type="ECO:0000313" key="10">
    <source>
        <dbReference type="EMBL" id="CAK7214588.1"/>
    </source>
</evidence>
<dbReference type="NCBIfam" id="TIGR00879">
    <property type="entry name" value="SP"/>
    <property type="match status" value="1"/>
</dbReference>
<dbReference type="InterPro" id="IPR005829">
    <property type="entry name" value="Sugar_transporter_CS"/>
</dbReference>
<dbReference type="PANTHER" id="PTHR48022">
    <property type="entry name" value="PLASTIDIC GLUCOSE TRANSPORTER 4"/>
    <property type="match status" value="1"/>
</dbReference>